<accession>A0A1A3L0M6</accession>
<evidence type="ECO:0000313" key="14">
    <source>
        <dbReference type="EMBL" id="OBJ90795.1"/>
    </source>
</evidence>
<comment type="subcellular location">
    <subcellularLocation>
        <location evidence="1">Cell inner membrane</location>
        <topology evidence="1">Multi-pass membrane protein</topology>
    </subcellularLocation>
</comment>
<dbReference type="PANTHER" id="PTHR38674:SF1">
    <property type="entry name" value="ALKANE 1-MONOOXYGENASE 1"/>
    <property type="match status" value="1"/>
</dbReference>
<dbReference type="GO" id="GO:0005886">
    <property type="term" value="C:plasma membrane"/>
    <property type="evidence" value="ECO:0007669"/>
    <property type="project" value="UniProtKB-SubCell"/>
</dbReference>
<dbReference type="AlphaFoldDB" id="A0A1A3L0M6"/>
<proteinExistence type="inferred from homology"/>
<keyword evidence="5 12" id="KW-0812">Transmembrane</keyword>
<gene>
    <name evidence="14" type="ORF">A5640_23990</name>
</gene>
<evidence type="ECO:0000256" key="5">
    <source>
        <dbReference type="ARBA" id="ARBA00022692"/>
    </source>
</evidence>
<protein>
    <submittedName>
        <fullName evidence="14">Alkane 1-monooxygenase</fullName>
    </submittedName>
</protein>
<evidence type="ECO:0000256" key="7">
    <source>
        <dbReference type="ARBA" id="ARBA00022989"/>
    </source>
</evidence>
<feature type="domain" description="Fatty acid desaturase" evidence="13">
    <location>
        <begin position="88"/>
        <end position="306"/>
    </location>
</feature>
<dbReference type="GO" id="GO:0046872">
    <property type="term" value="F:metal ion binding"/>
    <property type="evidence" value="ECO:0007669"/>
    <property type="project" value="UniProtKB-KW"/>
</dbReference>
<comment type="caution">
    <text evidence="14">The sequence shown here is derived from an EMBL/GenBank/DDBJ whole genome shotgun (WGS) entry which is preliminary data.</text>
</comment>
<evidence type="ECO:0000256" key="9">
    <source>
        <dbReference type="ARBA" id="ARBA00023004"/>
    </source>
</evidence>
<feature type="transmembrane region" description="Helical" evidence="12">
    <location>
        <begin position="194"/>
        <end position="212"/>
    </location>
</feature>
<dbReference type="Proteomes" id="UP000093925">
    <property type="component" value="Unassembled WGS sequence"/>
</dbReference>
<keyword evidence="9" id="KW-0408">Iron</keyword>
<keyword evidence="6" id="KW-0479">Metal-binding</keyword>
<evidence type="ECO:0000256" key="11">
    <source>
        <dbReference type="ARBA" id="ARBA00023136"/>
    </source>
</evidence>
<evidence type="ECO:0000259" key="13">
    <source>
        <dbReference type="Pfam" id="PF00487"/>
    </source>
</evidence>
<dbReference type="GO" id="GO:0006629">
    <property type="term" value="P:lipid metabolic process"/>
    <property type="evidence" value="ECO:0007669"/>
    <property type="project" value="InterPro"/>
</dbReference>
<sequence length="368" mass="41681">MVWVSGLGVFWWTGPLLAFGVIPVLDHLIGPDATSPPDSALARLENDRYYRWVTYLYLPNQYGSVVLACWLWSGGGWVAMTFVDKLGLMLTVGLIGGLAINAAHDLGHTREQSERRLSKIALAQTCYGHFYVEHNRGHHVRVATPQDPASARFGESLYAFIPRSVLGGVRSAWKLESQRLARIGKSRWTPRNEVLNAWLISAVLFTVLAVWFRPVVLPWLVGQAVIGIGLLETVNYTEHYGLRRRLLPSGRYERVRPSHSWNSNTVIANVFLLHLQRHSDHHANPLRRYQALRGVEEAPQLPTGYSAMVLLAMLPPVWRRVMDPRVLAFYQGRIELTALKPERLPATLRSHCGERIFANRRLAPRLHC</sequence>
<evidence type="ECO:0000256" key="10">
    <source>
        <dbReference type="ARBA" id="ARBA00023033"/>
    </source>
</evidence>
<dbReference type="InterPro" id="IPR005804">
    <property type="entry name" value="FA_desaturase_dom"/>
</dbReference>
<evidence type="ECO:0000256" key="1">
    <source>
        <dbReference type="ARBA" id="ARBA00004429"/>
    </source>
</evidence>
<evidence type="ECO:0000256" key="2">
    <source>
        <dbReference type="ARBA" id="ARBA00010823"/>
    </source>
</evidence>
<keyword evidence="11 12" id="KW-0472">Membrane</keyword>
<feature type="transmembrane region" description="Helical" evidence="12">
    <location>
        <begin position="86"/>
        <end position="104"/>
    </location>
</feature>
<reference evidence="14 15" key="1">
    <citation type="submission" date="2016-06" db="EMBL/GenBank/DDBJ databases">
        <authorList>
            <person name="Kjaerup R.B."/>
            <person name="Dalgaard T.S."/>
            <person name="Juul-Madsen H.R."/>
        </authorList>
    </citation>
    <scope>NUCLEOTIDE SEQUENCE [LARGE SCALE GENOMIC DNA]</scope>
    <source>
        <strain evidence="14 15">1276495.2</strain>
    </source>
</reference>
<evidence type="ECO:0000256" key="4">
    <source>
        <dbReference type="ARBA" id="ARBA00022519"/>
    </source>
</evidence>
<dbReference type="GO" id="GO:0004497">
    <property type="term" value="F:monooxygenase activity"/>
    <property type="evidence" value="ECO:0007669"/>
    <property type="project" value="UniProtKB-KW"/>
</dbReference>
<comment type="similarity">
    <text evidence="2">Belongs to the fatty acid desaturase type 1 family. AlkB subfamily.</text>
</comment>
<feature type="transmembrane region" description="Helical" evidence="12">
    <location>
        <begin position="218"/>
        <end position="237"/>
    </location>
</feature>
<evidence type="ECO:0000256" key="3">
    <source>
        <dbReference type="ARBA" id="ARBA00022475"/>
    </source>
</evidence>
<dbReference type="Pfam" id="PF00487">
    <property type="entry name" value="FA_desaturase"/>
    <property type="match status" value="1"/>
</dbReference>
<evidence type="ECO:0000256" key="8">
    <source>
        <dbReference type="ARBA" id="ARBA00023002"/>
    </source>
</evidence>
<keyword evidence="7 12" id="KW-1133">Transmembrane helix</keyword>
<dbReference type="PANTHER" id="PTHR38674">
    <property type="entry name" value="ALKANE 1-MONOOXYGENASE 1"/>
    <property type="match status" value="1"/>
</dbReference>
<keyword evidence="10 14" id="KW-0503">Monooxygenase</keyword>
<name>A0A1A3L0M6_MYCAS</name>
<organism evidence="14 15">
    <name type="scientific">Mycobacterium asiaticum</name>
    <dbReference type="NCBI Taxonomy" id="1790"/>
    <lineage>
        <taxon>Bacteria</taxon>
        <taxon>Bacillati</taxon>
        <taxon>Actinomycetota</taxon>
        <taxon>Actinomycetes</taxon>
        <taxon>Mycobacteriales</taxon>
        <taxon>Mycobacteriaceae</taxon>
        <taxon>Mycobacterium</taxon>
    </lineage>
</organism>
<keyword evidence="4" id="KW-0997">Cell inner membrane</keyword>
<dbReference type="EMBL" id="LZLM01000005">
    <property type="protein sequence ID" value="OBJ90795.1"/>
    <property type="molecule type" value="Genomic_DNA"/>
</dbReference>
<evidence type="ECO:0000256" key="12">
    <source>
        <dbReference type="SAM" id="Phobius"/>
    </source>
</evidence>
<evidence type="ECO:0000256" key="6">
    <source>
        <dbReference type="ARBA" id="ARBA00022723"/>
    </source>
</evidence>
<dbReference type="CDD" id="cd03512">
    <property type="entry name" value="Alkane-hydroxylase"/>
    <property type="match status" value="1"/>
</dbReference>
<keyword evidence="3" id="KW-1003">Cell membrane</keyword>
<evidence type="ECO:0000313" key="15">
    <source>
        <dbReference type="Proteomes" id="UP000093925"/>
    </source>
</evidence>
<dbReference type="InterPro" id="IPR033885">
    <property type="entry name" value="AlkB/XylM"/>
</dbReference>
<keyword evidence="8" id="KW-0560">Oxidoreductase</keyword>